<evidence type="ECO:0000259" key="13">
    <source>
        <dbReference type="SMART" id="SM00382"/>
    </source>
</evidence>
<dbReference type="GO" id="GO:0015979">
    <property type="term" value="P:photosynthesis"/>
    <property type="evidence" value="ECO:0007669"/>
    <property type="project" value="UniProtKB-UniRule"/>
</dbReference>
<keyword evidence="7" id="KW-1015">Disulfide bond</keyword>
<dbReference type="GO" id="GO:0016887">
    <property type="term" value="F:ATP hydrolysis activity"/>
    <property type="evidence" value="ECO:0007669"/>
    <property type="project" value="UniProtKB-ARBA"/>
</dbReference>
<keyword evidence="12 14" id="KW-0934">Plastid</keyword>
<dbReference type="EMBL" id="KY407660">
    <property type="protein sequence ID" value="ARK14737.1"/>
    <property type="molecule type" value="Genomic_DNA"/>
</dbReference>
<name>A0A1W6EH49_9CHLO</name>
<reference evidence="14" key="1">
    <citation type="journal article" date="2017" name="Sci. Rep.">
        <title>Divergent copies of the large inverted repeat in the chloroplast genomes of ulvophycean green algae.</title>
        <authorList>
            <person name="Turmel M."/>
            <person name="Otis C."/>
            <person name="Lemieux C."/>
        </authorList>
    </citation>
    <scope>NUCLEOTIDE SEQUENCE</scope>
</reference>
<dbReference type="InterPro" id="IPR027417">
    <property type="entry name" value="P-loop_NTPase"/>
</dbReference>
<dbReference type="GeneID" id="32884398"/>
<evidence type="ECO:0000256" key="3">
    <source>
        <dbReference type="ARBA" id="ARBA00022531"/>
    </source>
</evidence>
<comment type="subcellular location">
    <subcellularLocation>
        <location evidence="12">Plastid</location>
        <location evidence="12">Chloroplast</location>
    </subcellularLocation>
</comment>
<dbReference type="GO" id="GO:0016851">
    <property type="term" value="F:magnesium chelatase activity"/>
    <property type="evidence" value="ECO:0007669"/>
    <property type="project" value="UniProtKB-UniRule"/>
</dbReference>
<dbReference type="Gene3D" id="1.10.8.80">
    <property type="entry name" value="Magnesium chelatase subunit I, C-Terminal domain"/>
    <property type="match status" value="1"/>
</dbReference>
<dbReference type="NCBIfam" id="TIGR02030">
    <property type="entry name" value="BchI-ChlI"/>
    <property type="match status" value="1"/>
</dbReference>
<dbReference type="InterPro" id="IPR045006">
    <property type="entry name" value="CHLI-like"/>
</dbReference>
<dbReference type="PANTHER" id="PTHR32039">
    <property type="entry name" value="MAGNESIUM-CHELATASE SUBUNIT CHLI"/>
    <property type="match status" value="1"/>
</dbReference>
<organism evidence="14">
    <name type="scientific">Neodangemannia microcystis</name>
    <dbReference type="NCBI Taxonomy" id="173495"/>
    <lineage>
        <taxon>Eukaryota</taxon>
        <taxon>Viridiplantae</taxon>
        <taxon>Chlorophyta</taxon>
        <taxon>core chlorophytes</taxon>
        <taxon>Ulvophyceae</taxon>
        <taxon>OUU clade</taxon>
        <taxon>Oltmannsiellopsidales</taxon>
        <taxon>Oltmannsiellopsidaceae</taxon>
        <taxon>Neodangemannia</taxon>
    </lineage>
</organism>
<dbReference type="RefSeq" id="YP_009367797.1">
    <property type="nucleotide sequence ID" value="NC_034713.1"/>
</dbReference>
<evidence type="ECO:0000256" key="2">
    <source>
        <dbReference type="ARBA" id="ARBA00005799"/>
    </source>
</evidence>
<dbReference type="CDD" id="cd00009">
    <property type="entry name" value="AAA"/>
    <property type="match status" value="1"/>
</dbReference>
<evidence type="ECO:0000256" key="6">
    <source>
        <dbReference type="ARBA" id="ARBA00022840"/>
    </source>
</evidence>
<dbReference type="GO" id="GO:0009570">
    <property type="term" value="C:chloroplast stroma"/>
    <property type="evidence" value="ECO:0007669"/>
    <property type="project" value="TreeGrafter"/>
</dbReference>
<evidence type="ECO:0000313" key="14">
    <source>
        <dbReference type="EMBL" id="ARK14737.1"/>
    </source>
</evidence>
<dbReference type="Pfam" id="PF17863">
    <property type="entry name" value="AAA_lid_2"/>
    <property type="match status" value="1"/>
</dbReference>
<dbReference type="GeneID" id="32884389"/>
<comment type="similarity">
    <text evidence="2 12">Belongs to the Mg-chelatase subunits D/I family.</text>
</comment>
<dbReference type="FunFam" id="1.10.8.80:FF:000001">
    <property type="entry name" value="Mg-protoporphyrin IX chelatase"/>
    <property type="match status" value="1"/>
</dbReference>
<accession>A0A1W6EH49</accession>
<dbReference type="FunFam" id="3.40.50.300:FF:000601">
    <property type="entry name" value="Mg-protoporphyrin IX chelatase"/>
    <property type="match status" value="1"/>
</dbReference>
<dbReference type="UniPathway" id="UPA00668"/>
<dbReference type="Pfam" id="PF01078">
    <property type="entry name" value="Mg_chelatase"/>
    <property type="match status" value="1"/>
</dbReference>
<keyword evidence="6 12" id="KW-0067">ATP-binding</keyword>
<proteinExistence type="inferred from homology"/>
<evidence type="ECO:0000256" key="9">
    <source>
        <dbReference type="ARBA" id="ARBA00038576"/>
    </source>
</evidence>
<dbReference type="InterPro" id="IPR041628">
    <property type="entry name" value="ChlI/MoxR_AAA_lid"/>
</dbReference>
<dbReference type="AlphaFoldDB" id="A0A1W6EH49"/>
<dbReference type="SUPFAM" id="SSF52540">
    <property type="entry name" value="P-loop containing nucleoside triphosphate hydrolases"/>
    <property type="match status" value="1"/>
</dbReference>
<evidence type="ECO:0000256" key="8">
    <source>
        <dbReference type="ARBA" id="ARBA00023171"/>
    </source>
</evidence>
<comment type="subunit">
    <text evidence="9">The magnesium chelatase complex is a heterotrimer consisting of subunits CHLI, CHLD and CHLH.</text>
</comment>
<evidence type="ECO:0000256" key="1">
    <source>
        <dbReference type="ARBA" id="ARBA00005173"/>
    </source>
</evidence>
<protein>
    <recommendedName>
        <fullName evidence="12">Mg-protoporphyrin IX chelatase</fullName>
        <ecNumber evidence="12">6.6.1.1</ecNumber>
    </recommendedName>
</protein>
<dbReference type="GO" id="GO:0015995">
    <property type="term" value="P:chlorophyll biosynthetic process"/>
    <property type="evidence" value="ECO:0007669"/>
    <property type="project" value="UniProtKB-UniPathway"/>
</dbReference>
<geneLocation type="chloroplast" evidence="14"/>
<keyword evidence="5 12" id="KW-0547">Nucleotide-binding</keyword>
<keyword evidence="12 14" id="KW-0150">Chloroplast</keyword>
<dbReference type="EC" id="6.6.1.1" evidence="12"/>
<dbReference type="PANTHER" id="PTHR32039:SF9">
    <property type="entry name" value="MAGNESIUM-CHELATASE SUBUNIT CHLI-2, CHLOROPLASTIC"/>
    <property type="match status" value="1"/>
</dbReference>
<dbReference type="GO" id="GO:0005524">
    <property type="term" value="F:ATP binding"/>
    <property type="evidence" value="ECO:0007669"/>
    <property type="project" value="UniProtKB-UniRule"/>
</dbReference>
<sequence>MFYPIRANEGCVITGTAHRKGSTHRIKQLNYSEGGSMQDTPVKSSQDARPVFPFTSIVGQEEMKLALLINVVDPKVGGVLVMGDRGTGKSTTVRALVDLLPTVEVVENDPFNSHPTDPELMSDSVREAVKANLPIEVTNAAITMVDLPLGATEDRVCGTIDIEKALTEGVKAFEPGLLAKANRGILYVDEVNLLDDHLVDVLLDSAASGWNTVEREGISISHPARFILVGSGNPEEGELRPQLLDRFGMHAQIGTVKEPDLRVKIVEQRAAFDSDPVGFRKNYEQSQKALTDKIVAARELLPDVTLDYDYRVKISQICSELDVDGLRGDIVTNRAAKAITAFEGRTEVTPQDIYRVIPLCLRHRLRKDPLETIDSGDKVREIFKKIFS</sequence>
<comment type="subunit">
    <text evidence="12">The magnesium chelatase complex is a heterotrimer consisting of subunits CHLI, CHLD, AND CHLH.</text>
</comment>
<dbReference type="EMBL" id="KY407660">
    <property type="protein sequence ID" value="ARK14818.1"/>
    <property type="molecule type" value="Genomic_DNA"/>
</dbReference>
<feature type="domain" description="AAA+ ATPase" evidence="13">
    <location>
        <begin position="75"/>
        <end position="257"/>
    </location>
</feature>
<gene>
    <name evidence="14" type="primary">chlI</name>
</gene>
<comment type="activity regulation">
    <text evidence="12">Redox regulation; active in reducing conditions, inactive in oxidizing conditions.</text>
</comment>
<evidence type="ECO:0000256" key="4">
    <source>
        <dbReference type="ARBA" id="ARBA00022598"/>
    </source>
</evidence>
<keyword evidence="4 12" id="KW-0436">Ligase</keyword>
<keyword evidence="8 12" id="KW-0149">Chlorophyll biosynthesis</keyword>
<keyword evidence="3 12" id="KW-0602">Photosynthesis</keyword>
<dbReference type="InterPro" id="IPR003593">
    <property type="entry name" value="AAA+_ATPase"/>
</dbReference>
<dbReference type="Gene3D" id="3.40.50.300">
    <property type="entry name" value="P-loop containing nucleotide triphosphate hydrolases"/>
    <property type="match status" value="1"/>
</dbReference>
<dbReference type="GO" id="GO:0010007">
    <property type="term" value="C:magnesium chelatase complex"/>
    <property type="evidence" value="ECO:0007669"/>
    <property type="project" value="UniProtKB-ARBA"/>
</dbReference>
<evidence type="ECO:0000256" key="7">
    <source>
        <dbReference type="ARBA" id="ARBA00023157"/>
    </source>
</evidence>
<comment type="catalytic activity">
    <reaction evidence="10 12">
        <text>protoporphyrin IX + Mg(2+) + ATP + H2O = Mg-protoporphyrin IX + ADP + phosphate + 3 H(+)</text>
        <dbReference type="Rhea" id="RHEA:13961"/>
        <dbReference type="ChEBI" id="CHEBI:15377"/>
        <dbReference type="ChEBI" id="CHEBI:15378"/>
        <dbReference type="ChEBI" id="CHEBI:18420"/>
        <dbReference type="ChEBI" id="CHEBI:30616"/>
        <dbReference type="ChEBI" id="CHEBI:43474"/>
        <dbReference type="ChEBI" id="CHEBI:57306"/>
        <dbReference type="ChEBI" id="CHEBI:60492"/>
        <dbReference type="ChEBI" id="CHEBI:456216"/>
        <dbReference type="EC" id="6.6.1.1"/>
    </reaction>
</comment>
<evidence type="ECO:0000256" key="5">
    <source>
        <dbReference type="ARBA" id="ARBA00022741"/>
    </source>
</evidence>
<evidence type="ECO:0000256" key="12">
    <source>
        <dbReference type="RuleBase" id="RU362087"/>
    </source>
</evidence>
<comment type="pathway">
    <text evidence="1 12">Porphyrin-containing compound metabolism; chlorophyll biosynthesis.</text>
</comment>
<dbReference type="InterPro" id="IPR011775">
    <property type="entry name" value="Mg_chelatase_ATPase-isu"/>
</dbReference>
<evidence type="ECO:0000256" key="11">
    <source>
        <dbReference type="ARBA" id="ARBA00054386"/>
    </source>
</evidence>
<dbReference type="SMART" id="SM00382">
    <property type="entry name" value="AAA"/>
    <property type="match status" value="1"/>
</dbReference>
<dbReference type="RefSeq" id="YP_009367832.1">
    <property type="nucleotide sequence ID" value="NC_034713.1"/>
</dbReference>
<comment type="function">
    <text evidence="11">Involved in chlorophyll biosynthesis. Catalyzes the insertion of magnesium ion into protoporphyrin IX to yield Mg-protoporphyrin IX. The magnesium-chelatase is a complex of three subunits, CHLI, CHLD and CHLH. The reaction takes place in two steps, with an ATP-dependent activation followed by an ATP-dependent chelation step.</text>
</comment>
<evidence type="ECO:0000256" key="10">
    <source>
        <dbReference type="ARBA" id="ARBA00048693"/>
    </source>
</evidence>
<dbReference type="InterPro" id="IPR000523">
    <property type="entry name" value="Mg_chelatse_chII-like_cat_dom"/>
</dbReference>